<organism evidence="1 2">
    <name type="scientific">Pieris macdunnoughi</name>
    <dbReference type="NCBI Taxonomy" id="345717"/>
    <lineage>
        <taxon>Eukaryota</taxon>
        <taxon>Metazoa</taxon>
        <taxon>Ecdysozoa</taxon>
        <taxon>Arthropoda</taxon>
        <taxon>Hexapoda</taxon>
        <taxon>Insecta</taxon>
        <taxon>Pterygota</taxon>
        <taxon>Neoptera</taxon>
        <taxon>Endopterygota</taxon>
        <taxon>Lepidoptera</taxon>
        <taxon>Glossata</taxon>
        <taxon>Ditrysia</taxon>
        <taxon>Papilionoidea</taxon>
        <taxon>Pieridae</taxon>
        <taxon>Pierinae</taxon>
        <taxon>Pieris</taxon>
    </lineage>
</organism>
<name>A0A821VBZ1_9NEOP</name>
<evidence type="ECO:0000313" key="2">
    <source>
        <dbReference type="Proteomes" id="UP000663880"/>
    </source>
</evidence>
<sequence length="112" mass="13051">MATLNKLIHLDNINYGDLLRNILRAQPENVAVVILNEKDTAQDESLLEITSKENFIEPKNPLRYRDSSDSDSFFIKEPTIYGPNDKIPMENARIRCRLCLPKECRIACRRRF</sequence>
<dbReference type="Proteomes" id="UP000663880">
    <property type="component" value="Unassembled WGS sequence"/>
</dbReference>
<comment type="caution">
    <text evidence="1">The sequence shown here is derived from an EMBL/GenBank/DDBJ whole genome shotgun (WGS) entry which is preliminary data.</text>
</comment>
<gene>
    <name evidence="1" type="ORF">PMACD_LOCUS11700</name>
</gene>
<keyword evidence="2" id="KW-1185">Reference proteome</keyword>
<reference evidence="1" key="1">
    <citation type="submission" date="2021-02" db="EMBL/GenBank/DDBJ databases">
        <authorList>
            <person name="Steward A R."/>
        </authorList>
    </citation>
    <scope>NUCLEOTIDE SEQUENCE</scope>
</reference>
<accession>A0A821VBZ1</accession>
<dbReference type="AlphaFoldDB" id="A0A821VBZ1"/>
<dbReference type="EMBL" id="CAJOBZ010000041">
    <property type="protein sequence ID" value="CAF4905939.1"/>
    <property type="molecule type" value="Genomic_DNA"/>
</dbReference>
<proteinExistence type="predicted"/>
<evidence type="ECO:0000313" key="1">
    <source>
        <dbReference type="EMBL" id="CAF4905939.1"/>
    </source>
</evidence>
<protein>
    <submittedName>
        <fullName evidence="1">Uncharacterized protein</fullName>
    </submittedName>
</protein>